<dbReference type="InterPro" id="IPR043151">
    <property type="entry name" value="BAH_sf"/>
</dbReference>
<name>A0A9P7YVJ7_9HELO</name>
<organism evidence="1 2">
    <name type="scientific">Calycina marina</name>
    <dbReference type="NCBI Taxonomy" id="1763456"/>
    <lineage>
        <taxon>Eukaryota</taxon>
        <taxon>Fungi</taxon>
        <taxon>Dikarya</taxon>
        <taxon>Ascomycota</taxon>
        <taxon>Pezizomycotina</taxon>
        <taxon>Leotiomycetes</taxon>
        <taxon>Helotiales</taxon>
        <taxon>Pezizellaceae</taxon>
        <taxon>Calycina</taxon>
    </lineage>
</organism>
<protein>
    <submittedName>
        <fullName evidence="1">Uncharacterized protein</fullName>
    </submittedName>
</protein>
<reference evidence="1" key="1">
    <citation type="journal article" date="2021" name="IMA Fungus">
        <title>Genomic characterization of three marine fungi, including Emericellopsis atlantica sp. nov. with signatures of a generalist lifestyle and marine biomass degradation.</title>
        <authorList>
            <person name="Hagestad O.C."/>
            <person name="Hou L."/>
            <person name="Andersen J.H."/>
            <person name="Hansen E.H."/>
            <person name="Altermark B."/>
            <person name="Li C."/>
            <person name="Kuhnert E."/>
            <person name="Cox R.J."/>
            <person name="Crous P.W."/>
            <person name="Spatafora J.W."/>
            <person name="Lail K."/>
            <person name="Amirebrahimi M."/>
            <person name="Lipzen A."/>
            <person name="Pangilinan J."/>
            <person name="Andreopoulos W."/>
            <person name="Hayes R.D."/>
            <person name="Ng V."/>
            <person name="Grigoriev I.V."/>
            <person name="Jackson S.A."/>
            <person name="Sutton T.D.S."/>
            <person name="Dobson A.D.W."/>
            <person name="Rama T."/>
        </authorList>
    </citation>
    <scope>NUCLEOTIDE SEQUENCE</scope>
    <source>
        <strain evidence="1">TRa3180A</strain>
    </source>
</reference>
<gene>
    <name evidence="1" type="ORF">BJ878DRAFT_529948</name>
</gene>
<dbReference type="EMBL" id="MU254765">
    <property type="protein sequence ID" value="KAG9239883.1"/>
    <property type="molecule type" value="Genomic_DNA"/>
</dbReference>
<evidence type="ECO:0000313" key="1">
    <source>
        <dbReference type="EMBL" id="KAG9239883.1"/>
    </source>
</evidence>
<comment type="caution">
    <text evidence="1">The sequence shown here is derived from an EMBL/GenBank/DDBJ whole genome shotgun (WGS) entry which is preliminary data.</text>
</comment>
<dbReference type="AlphaFoldDB" id="A0A9P7YVJ7"/>
<dbReference type="SUPFAM" id="SSF82199">
    <property type="entry name" value="SET domain"/>
    <property type="match status" value="1"/>
</dbReference>
<dbReference type="Gene3D" id="2.30.30.490">
    <property type="match status" value="1"/>
</dbReference>
<dbReference type="Proteomes" id="UP000887226">
    <property type="component" value="Unassembled WGS sequence"/>
</dbReference>
<evidence type="ECO:0000313" key="2">
    <source>
        <dbReference type="Proteomes" id="UP000887226"/>
    </source>
</evidence>
<dbReference type="InterPro" id="IPR046341">
    <property type="entry name" value="SET_dom_sf"/>
</dbReference>
<accession>A0A9P7YVJ7</accession>
<keyword evidence="2" id="KW-1185">Reference proteome</keyword>
<proteinExistence type="predicted"/>
<sequence>MVTYDLRNGWGIDPGNNPSMIYYINCRNEPENCNAIFRTVGTGKWMQVFAFAKEDIPERREVFAQYNDERLEFLKSALVPIAKSCLKLSRTCAGGSVIIQPGSYVEINNGYFQGRLGPTWKARVDRISIVRKKSIKLQVSWLYTEKDLETHIRSPMPYRKGEFFMTNHTQIIDVDVIMGLAKVTESVSSSKTTCLWWERFYDFKLKSFKQCKPTSN</sequence>